<name>A0A1G6UGK3_9PROT</name>
<dbReference type="Pfam" id="PF02545">
    <property type="entry name" value="Maf"/>
    <property type="match status" value="1"/>
</dbReference>
<accession>A0A1G6UGK3</accession>
<evidence type="ECO:0000313" key="6">
    <source>
        <dbReference type="Proteomes" id="UP000183685"/>
    </source>
</evidence>
<keyword evidence="4" id="KW-0963">Cytoplasm</keyword>
<evidence type="ECO:0000256" key="4">
    <source>
        <dbReference type="HAMAP-Rule" id="MF_00528"/>
    </source>
</evidence>
<dbReference type="NCBIfam" id="TIGR00172">
    <property type="entry name" value="maf"/>
    <property type="match status" value="1"/>
</dbReference>
<protein>
    <recommendedName>
        <fullName evidence="4">dTTP/UTP pyrophosphatase</fullName>
        <shortName evidence="4">dTTPase/UTPase</shortName>
        <ecNumber evidence="4">3.6.1.9</ecNumber>
    </recommendedName>
    <alternativeName>
        <fullName evidence="4">Nucleoside triphosphate pyrophosphatase</fullName>
    </alternativeName>
    <alternativeName>
        <fullName evidence="4">Nucleotide pyrophosphatase</fullName>
        <shortName evidence="4">Nucleotide PPase</shortName>
    </alternativeName>
</protein>
<comment type="similarity">
    <text evidence="4">Belongs to the Maf family. YhdE subfamily.</text>
</comment>
<feature type="site" description="Important for substrate specificity" evidence="4">
    <location>
        <position position="171"/>
    </location>
</feature>
<dbReference type="AlphaFoldDB" id="A0A1G6UGK3"/>
<evidence type="ECO:0000313" key="5">
    <source>
        <dbReference type="EMBL" id="SDD40379.1"/>
    </source>
</evidence>
<dbReference type="CDD" id="cd00555">
    <property type="entry name" value="Maf"/>
    <property type="match status" value="1"/>
</dbReference>
<dbReference type="GO" id="GO:0036218">
    <property type="term" value="F:dTTP diphosphatase activity"/>
    <property type="evidence" value="ECO:0007669"/>
    <property type="project" value="RHEA"/>
</dbReference>
<feature type="active site" description="Proton acceptor" evidence="4">
    <location>
        <position position="87"/>
    </location>
</feature>
<dbReference type="EMBL" id="FNAK01000001">
    <property type="protein sequence ID" value="SDD40379.1"/>
    <property type="molecule type" value="Genomic_DNA"/>
</dbReference>
<evidence type="ECO:0000256" key="1">
    <source>
        <dbReference type="ARBA" id="ARBA00001968"/>
    </source>
</evidence>
<evidence type="ECO:0000256" key="2">
    <source>
        <dbReference type="ARBA" id="ARBA00022801"/>
    </source>
</evidence>
<comment type="catalytic activity">
    <reaction evidence="4">
        <text>UTP + H2O = UMP + diphosphate + H(+)</text>
        <dbReference type="Rhea" id="RHEA:29395"/>
        <dbReference type="ChEBI" id="CHEBI:15377"/>
        <dbReference type="ChEBI" id="CHEBI:15378"/>
        <dbReference type="ChEBI" id="CHEBI:33019"/>
        <dbReference type="ChEBI" id="CHEBI:46398"/>
        <dbReference type="ChEBI" id="CHEBI:57865"/>
        <dbReference type="EC" id="3.6.1.9"/>
    </reaction>
</comment>
<feature type="site" description="Important for substrate specificity" evidence="4">
    <location>
        <position position="88"/>
    </location>
</feature>
<dbReference type="InterPro" id="IPR003697">
    <property type="entry name" value="Maf-like"/>
</dbReference>
<gene>
    <name evidence="5" type="ORF">SAMN04488071_0581</name>
</gene>
<dbReference type="Proteomes" id="UP000183685">
    <property type="component" value="Unassembled WGS sequence"/>
</dbReference>
<comment type="catalytic activity">
    <reaction evidence="4">
        <text>dTTP + H2O = dTMP + diphosphate + H(+)</text>
        <dbReference type="Rhea" id="RHEA:28534"/>
        <dbReference type="ChEBI" id="CHEBI:15377"/>
        <dbReference type="ChEBI" id="CHEBI:15378"/>
        <dbReference type="ChEBI" id="CHEBI:33019"/>
        <dbReference type="ChEBI" id="CHEBI:37568"/>
        <dbReference type="ChEBI" id="CHEBI:63528"/>
        <dbReference type="EC" id="3.6.1.9"/>
    </reaction>
</comment>
<dbReference type="EC" id="3.6.1.9" evidence="4"/>
<dbReference type="SUPFAM" id="SSF52972">
    <property type="entry name" value="ITPase-like"/>
    <property type="match status" value="1"/>
</dbReference>
<dbReference type="GO" id="GO:0036221">
    <property type="term" value="F:UTP diphosphatase activity"/>
    <property type="evidence" value="ECO:0007669"/>
    <property type="project" value="RHEA"/>
</dbReference>
<proteinExistence type="inferred from homology"/>
<dbReference type="InterPro" id="IPR029001">
    <property type="entry name" value="ITPase-like_fam"/>
</dbReference>
<dbReference type="RefSeq" id="WP_068308100.1">
    <property type="nucleotide sequence ID" value="NZ_FNAK01000001.1"/>
</dbReference>
<feature type="site" description="Important for substrate specificity" evidence="4">
    <location>
        <position position="29"/>
    </location>
</feature>
<dbReference type="PANTHER" id="PTHR43213">
    <property type="entry name" value="BIFUNCTIONAL DTTP/UTP PYROPHOSPHATASE/METHYLTRANSFERASE PROTEIN-RELATED"/>
    <property type="match status" value="1"/>
</dbReference>
<dbReference type="STRING" id="637679.GCA_001550055_00309"/>
<evidence type="ECO:0000256" key="3">
    <source>
        <dbReference type="ARBA" id="ARBA00023080"/>
    </source>
</evidence>
<dbReference type="OrthoDB" id="9807767at2"/>
<dbReference type="GO" id="GO:0005737">
    <property type="term" value="C:cytoplasm"/>
    <property type="evidence" value="ECO:0007669"/>
    <property type="project" value="UniProtKB-SubCell"/>
</dbReference>
<comment type="caution">
    <text evidence="4">Lacks conserved residue(s) required for the propagation of feature annotation.</text>
</comment>
<keyword evidence="2 4" id="KW-0378">Hydrolase</keyword>
<organism evidence="5 6">
    <name type="scientific">Kordiimonas lacus</name>
    <dbReference type="NCBI Taxonomy" id="637679"/>
    <lineage>
        <taxon>Bacteria</taxon>
        <taxon>Pseudomonadati</taxon>
        <taxon>Pseudomonadota</taxon>
        <taxon>Alphaproteobacteria</taxon>
        <taxon>Kordiimonadales</taxon>
        <taxon>Kordiimonadaceae</taxon>
        <taxon>Kordiimonas</taxon>
    </lineage>
</organism>
<keyword evidence="3 4" id="KW-0546">Nucleotide metabolism</keyword>
<keyword evidence="6" id="KW-1185">Reference proteome</keyword>
<comment type="cofactor">
    <cofactor evidence="1 4">
        <name>a divalent metal cation</name>
        <dbReference type="ChEBI" id="CHEBI:60240"/>
    </cofactor>
</comment>
<sequence length="207" mass="22083">MAVRPHDAQGGAQATQTAQTLVLASASPRRQDLLAQIGVTPDVIAPAHIDETPHRDELPKPHAERLAREKAAAVAPDHKDALVLAADTVVAVGKRILPKAEDEATARKCLKMLSGRRHKVISGISIVLPSGKQLTKSVTTVVAFKRLSDADIDRYIESGEWDGKAGGYAIQGLAATYVRFLSGSYSSVVGLPLFEVGGWLNAHLKQN</sequence>
<comment type="function">
    <text evidence="4">Nucleoside triphosphate pyrophosphatase that hydrolyzes dTTP and UTP. May have a dual role in cell division arrest and in preventing the incorporation of modified nucleotides into cellular nucleic acids.</text>
</comment>
<comment type="subcellular location">
    <subcellularLocation>
        <location evidence="4">Cytoplasm</location>
    </subcellularLocation>
</comment>
<dbReference type="GO" id="GO:0009117">
    <property type="term" value="P:nucleotide metabolic process"/>
    <property type="evidence" value="ECO:0007669"/>
    <property type="project" value="UniProtKB-KW"/>
</dbReference>
<dbReference type="Gene3D" id="3.90.950.10">
    <property type="match status" value="1"/>
</dbReference>
<dbReference type="PANTHER" id="PTHR43213:SF5">
    <property type="entry name" value="BIFUNCTIONAL DTTP_UTP PYROPHOSPHATASE_METHYLTRANSFERASE PROTEIN-RELATED"/>
    <property type="match status" value="1"/>
</dbReference>
<dbReference type="HAMAP" id="MF_00528">
    <property type="entry name" value="Maf"/>
    <property type="match status" value="1"/>
</dbReference>
<dbReference type="PIRSF" id="PIRSF006305">
    <property type="entry name" value="Maf"/>
    <property type="match status" value="1"/>
</dbReference>
<reference evidence="5 6" key="1">
    <citation type="submission" date="2016-10" db="EMBL/GenBank/DDBJ databases">
        <authorList>
            <person name="de Groot N.N."/>
        </authorList>
    </citation>
    <scope>NUCLEOTIDE SEQUENCE [LARGE SCALE GENOMIC DNA]</scope>
    <source>
        <strain evidence="5 6">CGMCC 1.9109</strain>
    </source>
</reference>